<dbReference type="RefSeq" id="XP_060454442.1">
    <property type="nucleotide sequence ID" value="XM_060597560.1"/>
</dbReference>
<dbReference type="GO" id="GO:0016616">
    <property type="term" value="F:oxidoreductase activity, acting on the CH-OH group of donors, NAD or NADP as acceptor"/>
    <property type="evidence" value="ECO:0007669"/>
    <property type="project" value="UniProtKB-ARBA"/>
</dbReference>
<evidence type="ECO:0000256" key="1">
    <source>
        <dbReference type="ARBA" id="ARBA00006484"/>
    </source>
</evidence>
<keyword evidence="2" id="KW-0521">NADP</keyword>
<keyword evidence="6" id="KW-1185">Reference proteome</keyword>
<evidence type="ECO:0000256" key="2">
    <source>
        <dbReference type="ARBA" id="ARBA00022857"/>
    </source>
</evidence>
<dbReference type="KEGG" id="ccac:CcaHIS019_0205380"/>
<dbReference type="GeneID" id="85493047"/>
<sequence length="269" mass="28112">MTPTPTSSLFALSNRTILVTGGVRGLGLSIAVSLLESGADVVVFDLISPDHPDSVSDWTAAQATAAAHHAKLSWISLDVTDADAVASAVDAAFSSARPTHPVKGLFNSAGIQFLKPATEIAPSMWRKVVDINLTGSFLMSAAFARSFTGQGGSVVLVASMSGRVANKGLDCAAYNASKAGVVQLARNLAMEWGDKIRVNTLSPGYIRTALTDALLQQEPEYEKTWLDGSLLGRLSTVDEFRGPAIFLLSDASSFMTGADLVVDGGHTAV</sequence>
<comment type="similarity">
    <text evidence="1">Belongs to the short-chain dehydrogenases/reductases (SDR) family.</text>
</comment>
<proteinExistence type="inferred from homology"/>
<evidence type="ECO:0000256" key="3">
    <source>
        <dbReference type="ARBA" id="ARBA00023002"/>
    </source>
</evidence>
<gene>
    <name evidence="5" type="ORF">CcaverHIS019_0205380</name>
</gene>
<dbReference type="SMART" id="SM00822">
    <property type="entry name" value="PKS_KR"/>
    <property type="match status" value="1"/>
</dbReference>
<evidence type="ECO:0000259" key="4">
    <source>
        <dbReference type="SMART" id="SM00822"/>
    </source>
</evidence>
<dbReference type="PRINTS" id="PR00080">
    <property type="entry name" value="SDRFAMILY"/>
</dbReference>
<evidence type="ECO:0000313" key="5">
    <source>
        <dbReference type="EMBL" id="BEI89176.1"/>
    </source>
</evidence>
<dbReference type="Proteomes" id="UP001233271">
    <property type="component" value="Chromosome 2"/>
</dbReference>
<dbReference type="Gene3D" id="3.40.50.720">
    <property type="entry name" value="NAD(P)-binding Rossmann-like Domain"/>
    <property type="match status" value="1"/>
</dbReference>
<dbReference type="InterPro" id="IPR036291">
    <property type="entry name" value="NAD(P)-bd_dom_sf"/>
</dbReference>
<dbReference type="PROSITE" id="PS00061">
    <property type="entry name" value="ADH_SHORT"/>
    <property type="match status" value="1"/>
</dbReference>
<dbReference type="InterPro" id="IPR002347">
    <property type="entry name" value="SDR_fam"/>
</dbReference>
<accession>A0AA48IDR0</accession>
<protein>
    <recommendedName>
        <fullName evidence="4">Ketoreductase domain-containing protein</fullName>
    </recommendedName>
</protein>
<dbReference type="InterPro" id="IPR057326">
    <property type="entry name" value="KR_dom"/>
</dbReference>
<keyword evidence="3" id="KW-0560">Oxidoreductase</keyword>
<evidence type="ECO:0000313" key="6">
    <source>
        <dbReference type="Proteomes" id="UP001233271"/>
    </source>
</evidence>
<dbReference type="PANTHER" id="PTHR43008:SF9">
    <property type="entry name" value="OXIDOREDUCTASE"/>
    <property type="match status" value="1"/>
</dbReference>
<dbReference type="SUPFAM" id="SSF51735">
    <property type="entry name" value="NAD(P)-binding Rossmann-fold domains"/>
    <property type="match status" value="1"/>
</dbReference>
<dbReference type="PRINTS" id="PR00081">
    <property type="entry name" value="GDHRDH"/>
</dbReference>
<dbReference type="GO" id="GO:0050664">
    <property type="term" value="F:oxidoreductase activity, acting on NAD(P)H, oxygen as acceptor"/>
    <property type="evidence" value="ECO:0007669"/>
    <property type="project" value="TreeGrafter"/>
</dbReference>
<dbReference type="PANTHER" id="PTHR43008">
    <property type="entry name" value="BENZIL REDUCTASE"/>
    <property type="match status" value="1"/>
</dbReference>
<dbReference type="AlphaFoldDB" id="A0AA48IDR0"/>
<organism evidence="5 6">
    <name type="scientific">Cutaneotrichosporon cavernicola</name>
    <dbReference type="NCBI Taxonomy" id="279322"/>
    <lineage>
        <taxon>Eukaryota</taxon>
        <taxon>Fungi</taxon>
        <taxon>Dikarya</taxon>
        <taxon>Basidiomycota</taxon>
        <taxon>Agaricomycotina</taxon>
        <taxon>Tremellomycetes</taxon>
        <taxon>Trichosporonales</taxon>
        <taxon>Trichosporonaceae</taxon>
        <taxon>Cutaneotrichosporon</taxon>
    </lineage>
</organism>
<reference evidence="5" key="1">
    <citation type="journal article" date="2023" name="BMC Genomics">
        <title>Chromosome-level genome assemblies of Cutaneotrichosporon spp. (Trichosporonales, Basidiomycota) reveal imbalanced evolution between nucleotide sequences and chromosome synteny.</title>
        <authorList>
            <person name="Kobayashi Y."/>
            <person name="Kayamori A."/>
            <person name="Aoki K."/>
            <person name="Shiwa Y."/>
            <person name="Matsutani M."/>
            <person name="Fujita N."/>
            <person name="Sugita T."/>
            <person name="Iwasaki W."/>
            <person name="Tanaka N."/>
            <person name="Takashima M."/>
        </authorList>
    </citation>
    <scope>NUCLEOTIDE SEQUENCE</scope>
    <source>
        <strain evidence="5">HIS019</strain>
    </source>
</reference>
<dbReference type="InterPro" id="IPR020904">
    <property type="entry name" value="Sc_DH/Rdtase_CS"/>
</dbReference>
<name>A0AA48IDR0_9TREE</name>
<feature type="domain" description="Ketoreductase" evidence="4">
    <location>
        <begin position="15"/>
        <end position="195"/>
    </location>
</feature>
<dbReference type="EMBL" id="AP028213">
    <property type="protein sequence ID" value="BEI89176.1"/>
    <property type="molecule type" value="Genomic_DNA"/>
</dbReference>
<dbReference type="Pfam" id="PF13561">
    <property type="entry name" value="adh_short_C2"/>
    <property type="match status" value="1"/>
</dbReference>
<dbReference type="FunFam" id="3.40.50.720:FF:000084">
    <property type="entry name" value="Short-chain dehydrogenase reductase"/>
    <property type="match status" value="1"/>
</dbReference>